<dbReference type="SUPFAM" id="SSF52091">
    <property type="entry name" value="SpoIIaa-like"/>
    <property type="match status" value="1"/>
</dbReference>
<evidence type="ECO:0000259" key="6">
    <source>
        <dbReference type="Pfam" id="PF00916"/>
    </source>
</evidence>
<feature type="transmembrane region" description="Helical" evidence="5">
    <location>
        <begin position="101"/>
        <end position="126"/>
    </location>
</feature>
<keyword evidence="4 5" id="KW-0472">Membrane</keyword>
<dbReference type="EnsemblProtists" id="EOD06475">
    <property type="protein sequence ID" value="EOD06475"/>
    <property type="gene ID" value="EMIHUDRAFT_249865"/>
</dbReference>
<dbReference type="Pfam" id="PF00916">
    <property type="entry name" value="Sulfate_transp"/>
    <property type="match status" value="2"/>
</dbReference>
<feature type="transmembrane region" description="Helical" evidence="5">
    <location>
        <begin position="138"/>
        <end position="156"/>
    </location>
</feature>
<sequence length="643" mass="66465">MRVRPRALPWGSLLRNRPPSVAKSSLASDVAAEAMRTAPRRGIIADLGVRSLLPEWKKMLRPDTLVQDISAGLTVGCVAVPLSLAIALASGVPPEVGLTTAAVAGVVHGLGALPFITLCCGGLQVLSGVTRMGVVTKLVPVCVISGFTAGIGAMIFTGQLPRALGIAAPAGLNTVELLQTVAGQLADVNPAAAGLAAGTCATMLLLPKFMNRIPAALVAVGGSTAATRLLGLNVSTIGALPSGIEVFQMASIAIPPVEALPSLAGTVCLIYAMTSVESLISCSAVDKVRRTSYKHSADQELIGQGLANVTAAAFTGMPVTSVIARSSVNVQMHASTRLPSLVQSGFIFSSVVFLSDTIATIPLPALSGVLITSAIGMLNPAEFVRCYKIQPTDAVPFAVTSVGMLTVGLAEGISMGCVAAVGMNSVVNGMRLSNQLADFRMAKALDIPLWEAAGRGGILADAQHDFASSPLLAQTGLPTTTTTSPMAQDVALFMGTMDKVTGAAKTQSMRVVDTNSQKLSIDVNAHIWKLSGPINFLSMLRIDDFASQLKQSRGSEAIIIDAHAVPTCEFTGGEELINRLAEVVDGRAVHIVNCAPQVGSSLKLCSHSGQIDQISIYSRLSLDNEPVNLNEHRKGATFAVPGG</sequence>
<keyword evidence="8" id="KW-1185">Reference proteome</keyword>
<dbReference type="GO" id="GO:0055085">
    <property type="term" value="P:transmembrane transport"/>
    <property type="evidence" value="ECO:0007669"/>
    <property type="project" value="InterPro"/>
</dbReference>
<evidence type="ECO:0000313" key="7">
    <source>
        <dbReference type="EnsemblProtists" id="EOD06475"/>
    </source>
</evidence>
<dbReference type="eggNOG" id="KOG0236">
    <property type="taxonomic scope" value="Eukaryota"/>
</dbReference>
<evidence type="ECO:0000256" key="2">
    <source>
        <dbReference type="ARBA" id="ARBA00022692"/>
    </source>
</evidence>
<dbReference type="AlphaFoldDB" id="A0A0D3I5E0"/>
<feature type="transmembrane region" description="Helical" evidence="5">
    <location>
        <begin position="65"/>
        <end position="89"/>
    </location>
</feature>
<evidence type="ECO:0000313" key="8">
    <source>
        <dbReference type="Proteomes" id="UP000013827"/>
    </source>
</evidence>
<dbReference type="InterPro" id="IPR011547">
    <property type="entry name" value="SLC26A/SulP_dom"/>
</dbReference>
<dbReference type="Proteomes" id="UP000013827">
    <property type="component" value="Unassembled WGS sequence"/>
</dbReference>
<dbReference type="PANTHER" id="PTHR11814">
    <property type="entry name" value="SULFATE TRANSPORTER"/>
    <property type="match status" value="1"/>
</dbReference>
<reference evidence="7" key="2">
    <citation type="submission" date="2024-10" db="UniProtKB">
        <authorList>
            <consortium name="EnsemblProtists"/>
        </authorList>
    </citation>
    <scope>IDENTIFICATION</scope>
</reference>
<feature type="domain" description="SLC26A/SulP transporter" evidence="6">
    <location>
        <begin position="65"/>
        <end position="110"/>
    </location>
</feature>
<dbReference type="STRING" id="2903.R1CVY2"/>
<evidence type="ECO:0000256" key="3">
    <source>
        <dbReference type="ARBA" id="ARBA00022989"/>
    </source>
</evidence>
<keyword evidence="2 5" id="KW-0812">Transmembrane</keyword>
<name>A0A0D3I5E0_EMIH1</name>
<evidence type="ECO:0000256" key="1">
    <source>
        <dbReference type="ARBA" id="ARBA00004141"/>
    </source>
</evidence>
<dbReference type="RefSeq" id="XP_005758904.1">
    <property type="nucleotide sequence ID" value="XM_005758847.1"/>
</dbReference>
<dbReference type="PaxDb" id="2903-EOD06475"/>
<accession>A0A0D3I5E0</accession>
<organism evidence="7 8">
    <name type="scientific">Emiliania huxleyi (strain CCMP1516)</name>
    <dbReference type="NCBI Taxonomy" id="280463"/>
    <lineage>
        <taxon>Eukaryota</taxon>
        <taxon>Haptista</taxon>
        <taxon>Haptophyta</taxon>
        <taxon>Prymnesiophyceae</taxon>
        <taxon>Isochrysidales</taxon>
        <taxon>Noelaerhabdaceae</taxon>
        <taxon>Emiliania</taxon>
    </lineage>
</organism>
<keyword evidence="3 5" id="KW-1133">Transmembrane helix</keyword>
<dbReference type="HOGENOM" id="CLU_426079_0_0_1"/>
<feature type="domain" description="SLC26A/SulP transporter" evidence="6">
    <location>
        <begin position="115"/>
        <end position="400"/>
    </location>
</feature>
<dbReference type="GeneID" id="17252624"/>
<comment type="subcellular location">
    <subcellularLocation>
        <location evidence="1">Membrane</location>
        <topology evidence="1">Multi-pass membrane protein</topology>
    </subcellularLocation>
</comment>
<evidence type="ECO:0000256" key="5">
    <source>
        <dbReference type="SAM" id="Phobius"/>
    </source>
</evidence>
<proteinExistence type="predicted"/>
<protein>
    <recommendedName>
        <fullName evidence="6">SLC26A/SulP transporter domain-containing protein</fullName>
    </recommendedName>
</protein>
<evidence type="ECO:0000256" key="4">
    <source>
        <dbReference type="ARBA" id="ARBA00023136"/>
    </source>
</evidence>
<dbReference type="InterPro" id="IPR036513">
    <property type="entry name" value="STAS_dom_sf"/>
</dbReference>
<dbReference type="KEGG" id="ehx:EMIHUDRAFT_249865"/>
<reference evidence="8" key="1">
    <citation type="journal article" date="2013" name="Nature">
        <title>Pan genome of the phytoplankton Emiliania underpins its global distribution.</title>
        <authorList>
            <person name="Read B.A."/>
            <person name="Kegel J."/>
            <person name="Klute M.J."/>
            <person name="Kuo A."/>
            <person name="Lefebvre S.C."/>
            <person name="Maumus F."/>
            <person name="Mayer C."/>
            <person name="Miller J."/>
            <person name="Monier A."/>
            <person name="Salamov A."/>
            <person name="Young J."/>
            <person name="Aguilar M."/>
            <person name="Claverie J.M."/>
            <person name="Frickenhaus S."/>
            <person name="Gonzalez K."/>
            <person name="Herman E.K."/>
            <person name="Lin Y.C."/>
            <person name="Napier J."/>
            <person name="Ogata H."/>
            <person name="Sarno A.F."/>
            <person name="Shmutz J."/>
            <person name="Schroeder D."/>
            <person name="de Vargas C."/>
            <person name="Verret F."/>
            <person name="von Dassow P."/>
            <person name="Valentin K."/>
            <person name="Van de Peer Y."/>
            <person name="Wheeler G."/>
            <person name="Dacks J.B."/>
            <person name="Delwiche C.F."/>
            <person name="Dyhrman S.T."/>
            <person name="Glockner G."/>
            <person name="John U."/>
            <person name="Richards T."/>
            <person name="Worden A.Z."/>
            <person name="Zhang X."/>
            <person name="Grigoriev I.V."/>
            <person name="Allen A.E."/>
            <person name="Bidle K."/>
            <person name="Borodovsky M."/>
            <person name="Bowler C."/>
            <person name="Brownlee C."/>
            <person name="Cock J.M."/>
            <person name="Elias M."/>
            <person name="Gladyshev V.N."/>
            <person name="Groth M."/>
            <person name="Guda C."/>
            <person name="Hadaegh A."/>
            <person name="Iglesias-Rodriguez M.D."/>
            <person name="Jenkins J."/>
            <person name="Jones B.M."/>
            <person name="Lawson T."/>
            <person name="Leese F."/>
            <person name="Lindquist E."/>
            <person name="Lobanov A."/>
            <person name="Lomsadze A."/>
            <person name="Malik S.B."/>
            <person name="Marsh M.E."/>
            <person name="Mackinder L."/>
            <person name="Mock T."/>
            <person name="Mueller-Roeber B."/>
            <person name="Pagarete A."/>
            <person name="Parker M."/>
            <person name="Probert I."/>
            <person name="Quesneville H."/>
            <person name="Raines C."/>
            <person name="Rensing S.A."/>
            <person name="Riano-Pachon D.M."/>
            <person name="Richier S."/>
            <person name="Rokitta S."/>
            <person name="Shiraiwa Y."/>
            <person name="Soanes D.M."/>
            <person name="van der Giezen M."/>
            <person name="Wahlund T.M."/>
            <person name="Williams B."/>
            <person name="Wilson W."/>
            <person name="Wolfe G."/>
            <person name="Wurch L.L."/>
        </authorList>
    </citation>
    <scope>NUCLEOTIDE SEQUENCE</scope>
</reference>
<dbReference type="InterPro" id="IPR001902">
    <property type="entry name" value="SLC26A/SulP_fam"/>
</dbReference>
<dbReference type="GO" id="GO:0016020">
    <property type="term" value="C:membrane"/>
    <property type="evidence" value="ECO:0007669"/>
    <property type="project" value="UniProtKB-SubCell"/>
</dbReference>